<dbReference type="GO" id="GO:0043161">
    <property type="term" value="P:proteasome-mediated ubiquitin-dependent protein catabolic process"/>
    <property type="evidence" value="ECO:0007669"/>
    <property type="project" value="UniProtKB-ARBA"/>
</dbReference>
<dbReference type="SUPFAM" id="SSF74788">
    <property type="entry name" value="Cullin repeat-like"/>
    <property type="match status" value="1"/>
</dbReference>
<dbReference type="Gene3D" id="1.10.10.10">
    <property type="entry name" value="Winged helix-like DNA-binding domain superfamily/Winged helix DNA-binding domain"/>
    <property type="match status" value="1"/>
</dbReference>
<evidence type="ECO:0000259" key="6">
    <source>
        <dbReference type="PROSITE" id="PS50069"/>
    </source>
</evidence>
<reference evidence="7" key="1">
    <citation type="submission" date="2021-01" db="EMBL/GenBank/DDBJ databases">
        <authorList>
            <person name="Corre E."/>
            <person name="Pelletier E."/>
            <person name="Niang G."/>
            <person name="Scheremetjew M."/>
            <person name="Finn R."/>
            <person name="Kale V."/>
            <person name="Holt S."/>
            <person name="Cochrane G."/>
            <person name="Meng A."/>
            <person name="Brown T."/>
            <person name="Cohen L."/>
        </authorList>
    </citation>
    <scope>NUCLEOTIDE SEQUENCE</scope>
    <source>
        <strain evidence="7">CCMP443</strain>
    </source>
</reference>
<dbReference type="GO" id="GO:0005737">
    <property type="term" value="C:cytoplasm"/>
    <property type="evidence" value="ECO:0007669"/>
    <property type="project" value="UniProtKB-ARBA"/>
</dbReference>
<dbReference type="Gene3D" id="3.30.230.130">
    <property type="entry name" value="Cullin, Chain C, Domain 2"/>
    <property type="match status" value="1"/>
</dbReference>
<gene>
    <name evidence="7" type="ORF">HTEP1355_LOCUS552</name>
</gene>
<evidence type="ECO:0000256" key="1">
    <source>
        <dbReference type="ARBA" id="ARBA00006019"/>
    </source>
</evidence>
<dbReference type="InterPro" id="IPR036388">
    <property type="entry name" value="WH-like_DNA-bd_sf"/>
</dbReference>
<organism evidence="7">
    <name type="scientific">Hemiselmis tepida</name>
    <dbReference type="NCBI Taxonomy" id="464990"/>
    <lineage>
        <taxon>Eukaryota</taxon>
        <taxon>Cryptophyceae</taxon>
        <taxon>Cryptomonadales</taxon>
        <taxon>Hemiselmidaceae</taxon>
        <taxon>Hemiselmis</taxon>
    </lineage>
</organism>
<dbReference type="Pfam" id="PF10557">
    <property type="entry name" value="Cullin_Nedd8"/>
    <property type="match status" value="1"/>
</dbReference>
<dbReference type="InterPro" id="IPR059120">
    <property type="entry name" value="Cullin-like_AB"/>
</dbReference>
<dbReference type="InterPro" id="IPR045093">
    <property type="entry name" value="Cullin"/>
</dbReference>
<proteinExistence type="inferred from homology"/>
<accession>A0A7S0V0D0</accession>
<dbReference type="GO" id="GO:0000278">
    <property type="term" value="P:mitotic cell cycle"/>
    <property type="evidence" value="ECO:0007669"/>
    <property type="project" value="UniProtKB-ARBA"/>
</dbReference>
<feature type="domain" description="Cullin family profile" evidence="6">
    <location>
        <begin position="400"/>
        <end position="627"/>
    </location>
</feature>
<dbReference type="GO" id="GO:0007165">
    <property type="term" value="P:signal transduction"/>
    <property type="evidence" value="ECO:0007669"/>
    <property type="project" value="UniProtKB-ARBA"/>
</dbReference>
<evidence type="ECO:0000256" key="5">
    <source>
        <dbReference type="RuleBase" id="RU003829"/>
    </source>
</evidence>
<sequence>MLAMNSAADVIPLEPGWEKMREGIDKFTAIMEGGFRESFPLAMHSELYTTCYAMCTQKAPHNWADELYKRYGTMYEQQLEQTVLPAIKAKHGTDMLAEFARRWKNHKLLVRQMWKLFVYLDRFYIKRISALPLKAVGVQKFEQVVFNQVKEEVRAGVLQLIEKEREGDMVDRDLLKQVVNVFVEIGDWRPLFPTRVGEEIGDIGQARLNTYVKELETQLLADTSAFYARESSSWIGTDSCPEYMKKAEQRLQQEVALVAAYLHSTTEEKLLKEVETQLLANHQSSLLDKEETGCRALLREEKTDDLKRMYKLFQRLPNSVTCGLQPISQIVREHIVDVGMSHVRKEEAEKDHSMYAQQLIDLHDQYHAMVQGPFGSNQLFQKVLKEAFEVFVNKDIGQSSTAELLSTFCDNIMKTGGDKIEGEIDAVLDKIVMLFSYLSDKDMFAEFYRKQLAKRLLLNRSASDDDERSLITKLKYRCGAQFTSKLEGMLTDMNVSKDSQNNFATWMRTSEVNLGMECAVTVLTTGFWPTYKVDEVALPAELLRGIDTFTRYYESRTSHRKLKWIHTLGTCVLTGRFDTRPIELVISTYQACILMLFNQQEEYTTADISTATKLPMDGLMKYMQTLALGKYQILTKSPKGKEMKDTDVYTFNRAFTDRQRKIKMSLLVTKVSQDEKLSTKQTVDEDRKHAVEASIVRVMKARKTMAHQQLVMEVSQQLMKLFCPDPKVIKNRIESLISREYLERDKDNLGVYKYLA</sequence>
<dbReference type="InterPro" id="IPR016158">
    <property type="entry name" value="Cullin_homology"/>
</dbReference>
<evidence type="ECO:0000256" key="4">
    <source>
        <dbReference type="PROSITE-ProRule" id="PRU00330"/>
    </source>
</evidence>
<dbReference type="FunFam" id="1.20.1310.10:FF:000002">
    <property type="entry name" value="cullin-3 isoform X1"/>
    <property type="match status" value="1"/>
</dbReference>
<dbReference type="GO" id="GO:0031625">
    <property type="term" value="F:ubiquitin protein ligase binding"/>
    <property type="evidence" value="ECO:0007669"/>
    <property type="project" value="InterPro"/>
</dbReference>
<dbReference type="Gene3D" id="1.20.1310.10">
    <property type="entry name" value="Cullin Repeats"/>
    <property type="match status" value="4"/>
</dbReference>
<name>A0A7S0V0D0_9CRYP</name>
<dbReference type="InterPro" id="IPR036390">
    <property type="entry name" value="WH_DNA-bd_sf"/>
</dbReference>
<comment type="similarity">
    <text evidence="1 4 5">Belongs to the cullin family.</text>
</comment>
<dbReference type="AlphaFoldDB" id="A0A7S0V0D0"/>
<dbReference type="GO" id="GO:0006950">
    <property type="term" value="P:response to stress"/>
    <property type="evidence" value="ECO:0007669"/>
    <property type="project" value="UniProtKB-ARBA"/>
</dbReference>
<dbReference type="InterPro" id="IPR019559">
    <property type="entry name" value="Cullin_neddylation_domain"/>
</dbReference>
<evidence type="ECO:0000256" key="3">
    <source>
        <dbReference type="ARBA" id="ARBA00022843"/>
    </source>
</evidence>
<dbReference type="PROSITE" id="PS50069">
    <property type="entry name" value="CULLIN_2"/>
    <property type="match status" value="1"/>
</dbReference>
<dbReference type="InterPro" id="IPR001373">
    <property type="entry name" value="Cullin_N"/>
</dbReference>
<dbReference type="Pfam" id="PF26557">
    <property type="entry name" value="Cullin_AB"/>
    <property type="match status" value="1"/>
</dbReference>
<keyword evidence="2" id="KW-1017">Isopeptide bond</keyword>
<dbReference type="SUPFAM" id="SSF46785">
    <property type="entry name" value="Winged helix' DNA-binding domain"/>
    <property type="match status" value="1"/>
</dbReference>
<dbReference type="SMART" id="SM00182">
    <property type="entry name" value="CULLIN"/>
    <property type="match status" value="1"/>
</dbReference>
<dbReference type="SMART" id="SM00884">
    <property type="entry name" value="Cullin_Nedd8"/>
    <property type="match status" value="1"/>
</dbReference>
<dbReference type="Pfam" id="PF00888">
    <property type="entry name" value="Cullin"/>
    <property type="match status" value="1"/>
</dbReference>
<evidence type="ECO:0000313" key="7">
    <source>
        <dbReference type="EMBL" id="CAD8776826.1"/>
    </source>
</evidence>
<keyword evidence="3" id="KW-0832">Ubl conjugation</keyword>
<dbReference type="EMBL" id="HBFN01000859">
    <property type="protein sequence ID" value="CAD8776826.1"/>
    <property type="molecule type" value="Transcribed_RNA"/>
</dbReference>
<evidence type="ECO:0000256" key="2">
    <source>
        <dbReference type="ARBA" id="ARBA00022499"/>
    </source>
</evidence>
<dbReference type="InterPro" id="IPR016159">
    <property type="entry name" value="Cullin_repeat-like_dom_sf"/>
</dbReference>
<protein>
    <recommendedName>
        <fullName evidence="6">Cullin family profile domain-containing protein</fullName>
    </recommendedName>
</protein>
<dbReference type="FunFam" id="1.20.1310.10:FF:000001">
    <property type="entry name" value="Cullin 3"/>
    <property type="match status" value="1"/>
</dbReference>
<dbReference type="InterPro" id="IPR036317">
    <property type="entry name" value="Cullin_homology_sf"/>
</dbReference>
<dbReference type="GO" id="GO:0010468">
    <property type="term" value="P:regulation of gene expression"/>
    <property type="evidence" value="ECO:0007669"/>
    <property type="project" value="UniProtKB-ARBA"/>
</dbReference>
<dbReference type="PANTHER" id="PTHR11932">
    <property type="entry name" value="CULLIN"/>
    <property type="match status" value="1"/>
</dbReference>
<dbReference type="SUPFAM" id="SSF75632">
    <property type="entry name" value="Cullin homology domain"/>
    <property type="match status" value="1"/>
</dbReference>
<dbReference type="FunFam" id="1.10.10.10:FF:000091">
    <property type="entry name" value="Cullin 3"/>
    <property type="match status" value="1"/>
</dbReference>
<dbReference type="GO" id="GO:0080090">
    <property type="term" value="P:regulation of primary metabolic process"/>
    <property type="evidence" value="ECO:0007669"/>
    <property type="project" value="UniProtKB-ARBA"/>
</dbReference>